<dbReference type="GO" id="GO:0004521">
    <property type="term" value="F:RNA endonuclease activity"/>
    <property type="evidence" value="ECO:0007669"/>
    <property type="project" value="InterPro"/>
</dbReference>
<dbReference type="Pfam" id="PF08340">
    <property type="entry name" value="YicC-like_C"/>
    <property type="match status" value="1"/>
</dbReference>
<evidence type="ECO:0000256" key="4">
    <source>
        <dbReference type="ARBA" id="ARBA00022801"/>
    </source>
</evidence>
<dbReference type="InterPro" id="IPR005229">
    <property type="entry name" value="YicC/YloC-like"/>
</dbReference>
<dbReference type="PANTHER" id="PTHR30636:SF3">
    <property type="entry name" value="UPF0701 PROTEIN YICC"/>
    <property type="match status" value="1"/>
</dbReference>
<dbReference type="AlphaFoldDB" id="A0A2S6I3R5"/>
<keyword evidence="9" id="KW-1185">Reference proteome</keyword>
<organism evidence="8 9">
    <name type="scientific">Neolewinella xylanilytica</name>
    <dbReference type="NCBI Taxonomy" id="1514080"/>
    <lineage>
        <taxon>Bacteria</taxon>
        <taxon>Pseudomonadati</taxon>
        <taxon>Bacteroidota</taxon>
        <taxon>Saprospiria</taxon>
        <taxon>Saprospirales</taxon>
        <taxon>Lewinellaceae</taxon>
        <taxon>Neolewinella</taxon>
    </lineage>
</organism>
<evidence type="ECO:0000256" key="2">
    <source>
        <dbReference type="ARBA" id="ARBA00022722"/>
    </source>
</evidence>
<comment type="cofactor">
    <cofactor evidence="1">
        <name>a divalent metal cation</name>
        <dbReference type="ChEBI" id="CHEBI:60240"/>
    </cofactor>
</comment>
<evidence type="ECO:0000313" key="9">
    <source>
        <dbReference type="Proteomes" id="UP000237662"/>
    </source>
</evidence>
<evidence type="ECO:0000256" key="3">
    <source>
        <dbReference type="ARBA" id="ARBA00022759"/>
    </source>
</evidence>
<feature type="domain" description="Endoribonuclease YicC-like N-terminal" evidence="6">
    <location>
        <begin position="3"/>
        <end position="160"/>
    </location>
</feature>
<sequence length="297" mass="33641">MLLSMTGYGRATRTDGGKTYTAELRALNSKQSDLRLRTNLNLQAHELELRKSVLAATKRGKVEMSVDIDDEAGSGKVKVDLPLLAAISHEVYFRLNTYGSRPLPEHTMDGLVPALLRTPGIIETGAGQLAANDWENIQATVEDALQRLLAYRQQEGQVLSEDLSGSVRSILELLARVDDYSEQRIDAVRERMERHLAEYLGRANVDKNRYEQEVLFYLEKMDINEEKVRLAQNCDYFLEILENEDDVKGRKLTFISQELGREINTLGAKSYSADLQRLVVNMKEHLEMIKEQLANVA</sequence>
<dbReference type="InterPro" id="IPR013551">
    <property type="entry name" value="YicC-like_C"/>
</dbReference>
<comment type="similarity">
    <text evidence="5">Belongs to the YicC/YloC family.</text>
</comment>
<keyword evidence="4" id="KW-0378">Hydrolase</keyword>
<gene>
    <name evidence="8" type="ORF">CLV84_2731</name>
</gene>
<accession>A0A2S6I3R5</accession>
<dbReference type="Proteomes" id="UP000237662">
    <property type="component" value="Unassembled WGS sequence"/>
</dbReference>
<comment type="caution">
    <text evidence="8">The sequence shown here is derived from an EMBL/GenBank/DDBJ whole genome shotgun (WGS) entry which is preliminary data.</text>
</comment>
<dbReference type="InterPro" id="IPR013527">
    <property type="entry name" value="YicC-like_N"/>
</dbReference>
<reference evidence="8 9" key="1">
    <citation type="submission" date="2018-02" db="EMBL/GenBank/DDBJ databases">
        <title>Genomic Encyclopedia of Archaeal and Bacterial Type Strains, Phase II (KMG-II): from individual species to whole genera.</title>
        <authorList>
            <person name="Goeker M."/>
        </authorList>
    </citation>
    <scope>NUCLEOTIDE SEQUENCE [LARGE SCALE GENOMIC DNA]</scope>
    <source>
        <strain evidence="8 9">DSM 29526</strain>
    </source>
</reference>
<evidence type="ECO:0000313" key="8">
    <source>
        <dbReference type="EMBL" id="PPK85824.1"/>
    </source>
</evidence>
<dbReference type="EMBL" id="PTJC01000006">
    <property type="protein sequence ID" value="PPK85824.1"/>
    <property type="molecule type" value="Genomic_DNA"/>
</dbReference>
<evidence type="ECO:0000259" key="6">
    <source>
        <dbReference type="Pfam" id="PF03755"/>
    </source>
</evidence>
<proteinExistence type="inferred from homology"/>
<dbReference type="PANTHER" id="PTHR30636">
    <property type="entry name" value="UPF0701 PROTEIN YICC"/>
    <property type="match status" value="1"/>
</dbReference>
<name>A0A2S6I3R5_9BACT</name>
<dbReference type="OrthoDB" id="9771229at2"/>
<dbReference type="Pfam" id="PF03755">
    <property type="entry name" value="YicC-like_N"/>
    <property type="match status" value="1"/>
</dbReference>
<protein>
    <submittedName>
        <fullName evidence="8">Uncharacterized protein (TIGR00255 family)</fullName>
    </submittedName>
</protein>
<evidence type="ECO:0000256" key="5">
    <source>
        <dbReference type="ARBA" id="ARBA00035648"/>
    </source>
</evidence>
<evidence type="ECO:0000256" key="1">
    <source>
        <dbReference type="ARBA" id="ARBA00001968"/>
    </source>
</evidence>
<evidence type="ECO:0000259" key="7">
    <source>
        <dbReference type="Pfam" id="PF08340"/>
    </source>
</evidence>
<keyword evidence="3" id="KW-0255">Endonuclease</keyword>
<dbReference type="RefSeq" id="WP_104420306.1">
    <property type="nucleotide sequence ID" value="NZ_PTJC01000006.1"/>
</dbReference>
<keyword evidence="2" id="KW-0540">Nuclease</keyword>
<feature type="domain" description="Endoribonuclease YicC-like C-terminal" evidence="7">
    <location>
        <begin position="179"/>
        <end position="296"/>
    </location>
</feature>
<dbReference type="GO" id="GO:0016787">
    <property type="term" value="F:hydrolase activity"/>
    <property type="evidence" value="ECO:0007669"/>
    <property type="project" value="UniProtKB-KW"/>
</dbReference>